<dbReference type="EMBL" id="DXCX01000014">
    <property type="protein sequence ID" value="HIY72518.1"/>
    <property type="molecule type" value="Genomic_DNA"/>
</dbReference>
<feature type="signal peptide" evidence="1">
    <location>
        <begin position="1"/>
        <end position="19"/>
    </location>
</feature>
<organism evidence="2 3">
    <name type="scientific">Candidatus Intestinimonas merdavium</name>
    <dbReference type="NCBI Taxonomy" id="2838622"/>
    <lineage>
        <taxon>Bacteria</taxon>
        <taxon>Bacillati</taxon>
        <taxon>Bacillota</taxon>
        <taxon>Clostridia</taxon>
        <taxon>Eubacteriales</taxon>
        <taxon>Intestinimonas</taxon>
    </lineage>
</organism>
<dbReference type="PROSITE" id="PS51257">
    <property type="entry name" value="PROKAR_LIPOPROTEIN"/>
    <property type="match status" value="1"/>
</dbReference>
<name>A0A9D1Z345_9FIRM</name>
<comment type="caution">
    <text evidence="2">The sequence shown here is derived from an EMBL/GenBank/DDBJ whole genome shotgun (WGS) entry which is preliminary data.</text>
</comment>
<reference evidence="2" key="1">
    <citation type="journal article" date="2021" name="PeerJ">
        <title>Extensive microbial diversity within the chicken gut microbiome revealed by metagenomics and culture.</title>
        <authorList>
            <person name="Gilroy R."/>
            <person name="Ravi A."/>
            <person name="Getino M."/>
            <person name="Pursley I."/>
            <person name="Horton D.L."/>
            <person name="Alikhan N.F."/>
            <person name="Baker D."/>
            <person name="Gharbi K."/>
            <person name="Hall N."/>
            <person name="Watson M."/>
            <person name="Adriaenssens E.M."/>
            <person name="Foster-Nyarko E."/>
            <person name="Jarju S."/>
            <person name="Secka A."/>
            <person name="Antonio M."/>
            <person name="Oren A."/>
            <person name="Chaudhuri R.R."/>
            <person name="La Ragione R."/>
            <person name="Hildebrand F."/>
            <person name="Pallen M.J."/>
        </authorList>
    </citation>
    <scope>NUCLEOTIDE SEQUENCE</scope>
    <source>
        <strain evidence="2">CHK33-7979</strain>
    </source>
</reference>
<evidence type="ECO:0000256" key="1">
    <source>
        <dbReference type="SAM" id="SignalP"/>
    </source>
</evidence>
<dbReference type="AlphaFoldDB" id="A0A9D1Z345"/>
<feature type="chain" id="PRO_5039396176" description="Adhesin domain-containing protein" evidence="1">
    <location>
        <begin position="20"/>
        <end position="239"/>
    </location>
</feature>
<reference evidence="2" key="2">
    <citation type="submission" date="2021-04" db="EMBL/GenBank/DDBJ databases">
        <authorList>
            <person name="Gilroy R."/>
        </authorList>
    </citation>
    <scope>NUCLEOTIDE SEQUENCE</scope>
    <source>
        <strain evidence="2">CHK33-7979</strain>
    </source>
</reference>
<sequence length="239" mass="25697">MKMWYVKVIFSLTLLIVLAGCNAEKQTIGLTARGSSFDISNIEGEMVSCRNGDFSGDMDLIQQQIIEDTSASADRYLLEAAFSDRFTYQCDGDGGQLFGIVSDPDLNVNTLGYFEYTVSGIGMETITITPDGEMTFSGDDALAEIACSLPCENLGEHGFVRLSAGTIEAARVSIDVENSKIYFSGLSLGNIVLSYAGTVSNPWLTIKLSAGNGNIDFSKLDTGQIILAEVGCEDRVIEV</sequence>
<evidence type="ECO:0000313" key="2">
    <source>
        <dbReference type="EMBL" id="HIY72518.1"/>
    </source>
</evidence>
<evidence type="ECO:0000313" key="3">
    <source>
        <dbReference type="Proteomes" id="UP000886824"/>
    </source>
</evidence>
<gene>
    <name evidence="2" type="ORF">H9826_00900</name>
</gene>
<evidence type="ECO:0008006" key="4">
    <source>
        <dbReference type="Google" id="ProtNLM"/>
    </source>
</evidence>
<accession>A0A9D1Z345</accession>
<proteinExistence type="predicted"/>
<keyword evidence="1" id="KW-0732">Signal</keyword>
<protein>
    <recommendedName>
        <fullName evidence="4">Adhesin domain-containing protein</fullName>
    </recommendedName>
</protein>
<dbReference type="Proteomes" id="UP000886824">
    <property type="component" value="Unassembled WGS sequence"/>
</dbReference>